<evidence type="ECO:0000256" key="2">
    <source>
        <dbReference type="ARBA" id="ARBA00022723"/>
    </source>
</evidence>
<dbReference type="SFLD" id="SFLDG01067">
    <property type="entry name" value="SPASM/twitch_domain_containing"/>
    <property type="match status" value="1"/>
</dbReference>
<feature type="domain" description="Radical SAM core" evidence="5">
    <location>
        <begin position="21"/>
        <end position="257"/>
    </location>
</feature>
<dbReference type="InterPro" id="IPR058240">
    <property type="entry name" value="rSAM_sf"/>
</dbReference>
<dbReference type="PROSITE" id="PS51918">
    <property type="entry name" value="RADICAL_SAM"/>
    <property type="match status" value="1"/>
</dbReference>
<dbReference type="CDD" id="cd01335">
    <property type="entry name" value="Radical_SAM"/>
    <property type="match status" value="1"/>
</dbReference>
<evidence type="ECO:0000256" key="4">
    <source>
        <dbReference type="ARBA" id="ARBA00023014"/>
    </source>
</evidence>
<gene>
    <name evidence="6" type="ORF">GF359_10180</name>
</gene>
<protein>
    <submittedName>
        <fullName evidence="6">Radical SAM protein</fullName>
    </submittedName>
</protein>
<dbReference type="SUPFAM" id="SSF102114">
    <property type="entry name" value="Radical SAM enzymes"/>
    <property type="match status" value="1"/>
</dbReference>
<dbReference type="PANTHER" id="PTHR11228:SF7">
    <property type="entry name" value="PQQA PEPTIDE CYCLASE"/>
    <property type="match status" value="1"/>
</dbReference>
<dbReference type="AlphaFoldDB" id="A0A9D5KBA9"/>
<organism evidence="6 7">
    <name type="scientific">candidate division WOR-3 bacterium</name>
    <dbReference type="NCBI Taxonomy" id="2052148"/>
    <lineage>
        <taxon>Bacteria</taxon>
        <taxon>Bacteria division WOR-3</taxon>
    </lineage>
</organism>
<dbReference type="Pfam" id="PF04055">
    <property type="entry name" value="Radical_SAM"/>
    <property type="match status" value="1"/>
</dbReference>
<dbReference type="GO" id="GO:0051536">
    <property type="term" value="F:iron-sulfur cluster binding"/>
    <property type="evidence" value="ECO:0007669"/>
    <property type="project" value="UniProtKB-KW"/>
</dbReference>
<accession>A0A9D5KBA9</accession>
<dbReference type="GO" id="GO:0046872">
    <property type="term" value="F:metal ion binding"/>
    <property type="evidence" value="ECO:0007669"/>
    <property type="project" value="UniProtKB-KW"/>
</dbReference>
<evidence type="ECO:0000256" key="1">
    <source>
        <dbReference type="ARBA" id="ARBA00022691"/>
    </source>
</evidence>
<evidence type="ECO:0000256" key="3">
    <source>
        <dbReference type="ARBA" id="ARBA00023004"/>
    </source>
</evidence>
<evidence type="ECO:0000313" key="7">
    <source>
        <dbReference type="Proteomes" id="UP000630660"/>
    </source>
</evidence>
<dbReference type="InterPro" id="IPR007197">
    <property type="entry name" value="rSAM"/>
</dbReference>
<feature type="non-terminal residue" evidence="6">
    <location>
        <position position="305"/>
    </location>
</feature>
<keyword evidence="1" id="KW-0949">S-adenosyl-L-methionine</keyword>
<name>A0A9D5KBA9_UNCW3</name>
<dbReference type="GO" id="GO:0003824">
    <property type="term" value="F:catalytic activity"/>
    <property type="evidence" value="ECO:0007669"/>
    <property type="project" value="InterPro"/>
</dbReference>
<comment type="caution">
    <text evidence="6">The sequence shown here is derived from an EMBL/GenBank/DDBJ whole genome shotgun (WGS) entry which is preliminary data.</text>
</comment>
<dbReference type="InterPro" id="IPR050377">
    <property type="entry name" value="Radical_SAM_PqqE_MftC-like"/>
</dbReference>
<dbReference type="EMBL" id="WJKJ01000337">
    <property type="protein sequence ID" value="MBD3365567.1"/>
    <property type="molecule type" value="Genomic_DNA"/>
</dbReference>
<reference evidence="6" key="1">
    <citation type="submission" date="2019-11" db="EMBL/GenBank/DDBJ databases">
        <title>Microbial mats filling the niche in hypersaline microbial mats.</title>
        <authorList>
            <person name="Wong H.L."/>
            <person name="Macleod F.I."/>
            <person name="White R.A. III"/>
            <person name="Burns B.P."/>
        </authorList>
    </citation>
    <scope>NUCLEOTIDE SEQUENCE</scope>
    <source>
        <strain evidence="6">Bin_327</strain>
    </source>
</reference>
<dbReference type="GO" id="GO:0006783">
    <property type="term" value="P:heme biosynthetic process"/>
    <property type="evidence" value="ECO:0007669"/>
    <property type="project" value="TreeGrafter"/>
</dbReference>
<dbReference type="Gene3D" id="3.20.20.70">
    <property type="entry name" value="Aldolase class I"/>
    <property type="match status" value="1"/>
</dbReference>
<sequence length="305" mass="35052">MTTINCMNLRRATEEISLFARGYAPVANLSVNTVCNQRCLICQRWKMHWQKESDKLSLPEIKDMVYQLVKDLHVKRFRITSTEPLLRPDLPEIIAYIRQFTGCSLITNGMAMTGEMARRLIDADVSKVRFSVDSPNQVNDVLRGVKGAWERSRRGIEIMKEVRDKKGKPYPEIDIYTVLTKLNIGYIPDMYRFVAEMGLDGLAFGVVWENTPEGVDGTVWKGRKIARNHMIPVEESLKPTPGQIKELREELVQMGLITRGTERTKKAIERILRLMGGRRRIFRCPYHYFINVDPVGNFIPCTAMG</sequence>
<keyword evidence="3" id="KW-0408">Iron</keyword>
<keyword evidence="2" id="KW-0479">Metal-binding</keyword>
<dbReference type="InterPro" id="IPR013785">
    <property type="entry name" value="Aldolase_TIM"/>
</dbReference>
<dbReference type="Proteomes" id="UP000630660">
    <property type="component" value="Unassembled WGS sequence"/>
</dbReference>
<evidence type="ECO:0000313" key="6">
    <source>
        <dbReference type="EMBL" id="MBD3365567.1"/>
    </source>
</evidence>
<dbReference type="SFLD" id="SFLDS00029">
    <property type="entry name" value="Radical_SAM"/>
    <property type="match status" value="1"/>
</dbReference>
<proteinExistence type="predicted"/>
<evidence type="ECO:0000259" key="5">
    <source>
        <dbReference type="PROSITE" id="PS51918"/>
    </source>
</evidence>
<keyword evidence="4" id="KW-0411">Iron-sulfur</keyword>
<dbReference type="PANTHER" id="PTHR11228">
    <property type="entry name" value="RADICAL SAM DOMAIN PROTEIN"/>
    <property type="match status" value="1"/>
</dbReference>